<dbReference type="PROSITE" id="PS00211">
    <property type="entry name" value="ABC_TRANSPORTER_1"/>
    <property type="match status" value="1"/>
</dbReference>
<dbReference type="RefSeq" id="WP_179641358.1">
    <property type="nucleotide sequence ID" value="NZ_BAAAYY010000005.1"/>
</dbReference>
<evidence type="ECO:0000256" key="1">
    <source>
        <dbReference type="ARBA" id="ARBA00022741"/>
    </source>
</evidence>
<protein>
    <submittedName>
        <fullName evidence="4">Peptide/nickel transport system ATP-binding protein</fullName>
    </submittedName>
</protein>
<dbReference type="SMART" id="SM00382">
    <property type="entry name" value="AAA"/>
    <property type="match status" value="1"/>
</dbReference>
<keyword evidence="1" id="KW-0547">Nucleotide-binding</keyword>
<dbReference type="PROSITE" id="PS50893">
    <property type="entry name" value="ABC_TRANSPORTER_2"/>
    <property type="match status" value="1"/>
</dbReference>
<organism evidence="4 5">
    <name type="scientific">Spinactinospora alkalitolerans</name>
    <dbReference type="NCBI Taxonomy" id="687207"/>
    <lineage>
        <taxon>Bacteria</taxon>
        <taxon>Bacillati</taxon>
        <taxon>Actinomycetota</taxon>
        <taxon>Actinomycetes</taxon>
        <taxon>Streptosporangiales</taxon>
        <taxon>Nocardiopsidaceae</taxon>
        <taxon>Spinactinospora</taxon>
    </lineage>
</organism>
<proteinExistence type="predicted"/>
<accession>A0A852TM90</accession>
<dbReference type="GO" id="GO:0016887">
    <property type="term" value="F:ATP hydrolysis activity"/>
    <property type="evidence" value="ECO:0007669"/>
    <property type="project" value="InterPro"/>
</dbReference>
<name>A0A852TM90_9ACTN</name>
<dbReference type="GO" id="GO:0005886">
    <property type="term" value="C:plasma membrane"/>
    <property type="evidence" value="ECO:0007669"/>
    <property type="project" value="TreeGrafter"/>
</dbReference>
<evidence type="ECO:0000259" key="3">
    <source>
        <dbReference type="PROSITE" id="PS50893"/>
    </source>
</evidence>
<dbReference type="Gene3D" id="3.40.50.300">
    <property type="entry name" value="P-loop containing nucleotide triphosphate hydrolases"/>
    <property type="match status" value="1"/>
</dbReference>
<dbReference type="Pfam" id="PF00005">
    <property type="entry name" value="ABC_tran"/>
    <property type="match status" value="1"/>
</dbReference>
<reference evidence="4 5" key="1">
    <citation type="submission" date="2020-07" db="EMBL/GenBank/DDBJ databases">
        <title>Sequencing the genomes of 1000 actinobacteria strains.</title>
        <authorList>
            <person name="Klenk H.-P."/>
        </authorList>
    </citation>
    <scope>NUCLEOTIDE SEQUENCE [LARGE SCALE GENOMIC DNA]</scope>
    <source>
        <strain evidence="4 5">CXB654</strain>
    </source>
</reference>
<dbReference type="PANTHER" id="PTHR24220:SF685">
    <property type="entry name" value="ABC TRANSPORTER RELATED"/>
    <property type="match status" value="1"/>
</dbReference>
<dbReference type="AlphaFoldDB" id="A0A852TM90"/>
<evidence type="ECO:0000256" key="2">
    <source>
        <dbReference type="ARBA" id="ARBA00022840"/>
    </source>
</evidence>
<keyword evidence="2 4" id="KW-0067">ATP-binding</keyword>
<dbReference type="SUPFAM" id="SSF52540">
    <property type="entry name" value="P-loop containing nucleoside triphosphate hydrolases"/>
    <property type="match status" value="1"/>
</dbReference>
<dbReference type="InterPro" id="IPR003593">
    <property type="entry name" value="AAA+_ATPase"/>
</dbReference>
<keyword evidence="5" id="KW-1185">Reference proteome</keyword>
<dbReference type="InterPro" id="IPR015854">
    <property type="entry name" value="ABC_transpr_LolD-like"/>
</dbReference>
<sequence>MTGRGGAPAANGRPLISCRGVGRVLGGRRRRTEALRDVHLDIAAGESVAIVGRSGSGKSTLVGVLAALDRPQTGRISVAGSDVWSVPERRRRAVRRRFGWVPQDALSSFDPRYTAGEVVAEASAGGGAARRPAELFERVGLDPALAGRRPVTLSGGERQRVAIARALAVDPDVLLADEATSGLDVLAQERVLDVLAAEAGRRALVLVTHDLRVARRVADRVVVLDRGRVVADVAADALETGGPELARLLKAAPVL</sequence>
<dbReference type="InterPro" id="IPR017871">
    <property type="entry name" value="ABC_transporter-like_CS"/>
</dbReference>
<dbReference type="InterPro" id="IPR027417">
    <property type="entry name" value="P-loop_NTPase"/>
</dbReference>
<dbReference type="PANTHER" id="PTHR24220">
    <property type="entry name" value="IMPORT ATP-BINDING PROTEIN"/>
    <property type="match status" value="1"/>
</dbReference>
<dbReference type="EMBL" id="JACCCC010000001">
    <property type="protein sequence ID" value="NYE45069.1"/>
    <property type="molecule type" value="Genomic_DNA"/>
</dbReference>
<evidence type="ECO:0000313" key="4">
    <source>
        <dbReference type="EMBL" id="NYE45069.1"/>
    </source>
</evidence>
<dbReference type="Proteomes" id="UP000589036">
    <property type="component" value="Unassembled WGS sequence"/>
</dbReference>
<gene>
    <name evidence="4" type="ORF">HDA32_000189</name>
</gene>
<dbReference type="GO" id="GO:0022857">
    <property type="term" value="F:transmembrane transporter activity"/>
    <property type="evidence" value="ECO:0007669"/>
    <property type="project" value="TreeGrafter"/>
</dbReference>
<comment type="caution">
    <text evidence="4">The sequence shown here is derived from an EMBL/GenBank/DDBJ whole genome shotgun (WGS) entry which is preliminary data.</text>
</comment>
<feature type="domain" description="ABC transporter" evidence="3">
    <location>
        <begin position="16"/>
        <end position="251"/>
    </location>
</feature>
<evidence type="ECO:0000313" key="5">
    <source>
        <dbReference type="Proteomes" id="UP000589036"/>
    </source>
</evidence>
<dbReference type="CDD" id="cd03257">
    <property type="entry name" value="ABC_NikE_OppD_transporters"/>
    <property type="match status" value="1"/>
</dbReference>
<dbReference type="GO" id="GO:0005524">
    <property type="term" value="F:ATP binding"/>
    <property type="evidence" value="ECO:0007669"/>
    <property type="project" value="UniProtKB-KW"/>
</dbReference>
<dbReference type="InterPro" id="IPR003439">
    <property type="entry name" value="ABC_transporter-like_ATP-bd"/>
</dbReference>